<feature type="compositionally biased region" description="Low complexity" evidence="1">
    <location>
        <begin position="276"/>
        <end position="286"/>
    </location>
</feature>
<organism evidence="2 3">
    <name type="scientific">Protopolystoma xenopodis</name>
    <dbReference type="NCBI Taxonomy" id="117903"/>
    <lineage>
        <taxon>Eukaryota</taxon>
        <taxon>Metazoa</taxon>
        <taxon>Spiralia</taxon>
        <taxon>Lophotrochozoa</taxon>
        <taxon>Platyhelminthes</taxon>
        <taxon>Monogenea</taxon>
        <taxon>Polyopisthocotylea</taxon>
        <taxon>Polystomatidea</taxon>
        <taxon>Polystomatidae</taxon>
        <taxon>Protopolystoma</taxon>
    </lineage>
</organism>
<name>A0A3S5BYN7_9PLAT</name>
<gene>
    <name evidence="2" type="ORF">PXEA_LOCUS18186</name>
</gene>
<dbReference type="Proteomes" id="UP000784294">
    <property type="component" value="Unassembled WGS sequence"/>
</dbReference>
<feature type="region of interest" description="Disordered" evidence="1">
    <location>
        <begin position="250"/>
        <end position="286"/>
    </location>
</feature>
<reference evidence="2" key="1">
    <citation type="submission" date="2018-11" db="EMBL/GenBank/DDBJ databases">
        <authorList>
            <consortium name="Pathogen Informatics"/>
        </authorList>
    </citation>
    <scope>NUCLEOTIDE SEQUENCE</scope>
</reference>
<keyword evidence="3" id="KW-1185">Reference proteome</keyword>
<sequence>MQNFVELKPPTSKASNEGFLSVFCYFYFHIDFWDLRAHLSSVIEPLRAEARRRWENKQIVILHRDNERRKAKRLAAQQKYVATVAVKEMVEAAIARDACSKPSESVLQVDQIGVLRKSRKPAVPPAETKRSSRPEREGKKSLEPNPGPTLNHTDLPSGTEEFQSNGLLSMPTEPEYSGFVPPENQSGWQLNPCSPCNTDHLTQERSDGAEGKTDGIISFRENAFKDAGIEEAEIKTASVVKEQTNNSAFDETNQLLKARGDGDPGSSSCEIKLKSESPQSSIRPSSETLREDALLISGMIEDLNLQPKCRYSLDLEIRSKPLDSTEVSSEPLNSADNQIKEVAESSVSMLSELALSACDQSEIPHFEIQATDTSTSG</sequence>
<feature type="compositionally biased region" description="Basic and acidic residues" evidence="1">
    <location>
        <begin position="127"/>
        <end position="142"/>
    </location>
</feature>
<feature type="compositionally biased region" description="Polar residues" evidence="1">
    <location>
        <begin position="148"/>
        <end position="167"/>
    </location>
</feature>
<evidence type="ECO:0000256" key="1">
    <source>
        <dbReference type="SAM" id="MobiDB-lite"/>
    </source>
</evidence>
<evidence type="ECO:0000313" key="3">
    <source>
        <dbReference type="Proteomes" id="UP000784294"/>
    </source>
</evidence>
<comment type="caution">
    <text evidence="2">The sequence shown here is derived from an EMBL/GenBank/DDBJ whole genome shotgun (WGS) entry which is preliminary data.</text>
</comment>
<accession>A0A3S5BYN7</accession>
<proteinExistence type="predicted"/>
<dbReference type="EMBL" id="CAAALY010069387">
    <property type="protein sequence ID" value="VEL24746.1"/>
    <property type="molecule type" value="Genomic_DNA"/>
</dbReference>
<feature type="region of interest" description="Disordered" evidence="1">
    <location>
        <begin position="117"/>
        <end position="187"/>
    </location>
</feature>
<protein>
    <submittedName>
        <fullName evidence="2">Uncharacterized protein</fullName>
    </submittedName>
</protein>
<evidence type="ECO:0000313" key="2">
    <source>
        <dbReference type="EMBL" id="VEL24746.1"/>
    </source>
</evidence>
<dbReference type="AlphaFoldDB" id="A0A3S5BYN7"/>